<evidence type="ECO:0000256" key="5">
    <source>
        <dbReference type="ARBA" id="ARBA00022719"/>
    </source>
</evidence>
<evidence type="ECO:0000313" key="16">
    <source>
        <dbReference type="Proteomes" id="UP000589520"/>
    </source>
</evidence>
<dbReference type="GO" id="GO:0008137">
    <property type="term" value="F:NADH dehydrogenase (ubiquinone) activity"/>
    <property type="evidence" value="ECO:0007669"/>
    <property type="project" value="InterPro"/>
</dbReference>
<evidence type="ECO:0000256" key="10">
    <source>
        <dbReference type="ARBA" id="ARBA00023027"/>
    </source>
</evidence>
<dbReference type="HAMAP" id="MF_01356">
    <property type="entry name" value="NDH1_NuoB"/>
    <property type="match status" value="1"/>
</dbReference>
<dbReference type="PANTHER" id="PTHR11995">
    <property type="entry name" value="NADH DEHYDROGENASE"/>
    <property type="match status" value="1"/>
</dbReference>
<evidence type="ECO:0000256" key="3">
    <source>
        <dbReference type="ARBA" id="ARBA00022475"/>
    </source>
</evidence>
<dbReference type="GO" id="GO:0048038">
    <property type="term" value="F:quinone binding"/>
    <property type="evidence" value="ECO:0007669"/>
    <property type="project" value="UniProtKB-KW"/>
</dbReference>
<dbReference type="GO" id="GO:0051539">
    <property type="term" value="F:4 iron, 4 sulfur cluster binding"/>
    <property type="evidence" value="ECO:0007669"/>
    <property type="project" value="UniProtKB-KW"/>
</dbReference>
<evidence type="ECO:0000256" key="12">
    <source>
        <dbReference type="HAMAP-Rule" id="MF_01356"/>
    </source>
</evidence>
<evidence type="ECO:0000256" key="4">
    <source>
        <dbReference type="ARBA" id="ARBA00022485"/>
    </source>
</evidence>
<evidence type="ECO:0000256" key="11">
    <source>
        <dbReference type="ARBA" id="ARBA00023136"/>
    </source>
</evidence>
<evidence type="ECO:0000256" key="6">
    <source>
        <dbReference type="ARBA" id="ARBA00022723"/>
    </source>
</evidence>
<keyword evidence="12" id="KW-0830">Ubiquinone</keyword>
<dbReference type="EMBL" id="JACCCW010000001">
    <property type="protein sequence ID" value="NYF78101.1"/>
    <property type="molecule type" value="Genomic_DNA"/>
</dbReference>
<dbReference type="AlphaFoldDB" id="A0A7Y9TEV9"/>
<evidence type="ECO:0000256" key="1">
    <source>
        <dbReference type="ARBA" id="ARBA00009173"/>
    </source>
</evidence>
<dbReference type="GO" id="GO:0015990">
    <property type="term" value="P:electron transport coupled proton transport"/>
    <property type="evidence" value="ECO:0007669"/>
    <property type="project" value="TreeGrafter"/>
</dbReference>
<keyword evidence="11 12" id="KW-0472">Membrane</keyword>
<keyword evidence="5 12" id="KW-0874">Quinone</keyword>
<reference evidence="15 16" key="1">
    <citation type="submission" date="2020-07" db="EMBL/GenBank/DDBJ databases">
        <title>Genomic Encyclopedia of Type Strains, Phase IV (KMG-V): Genome sequencing to study the core and pangenomes of soil and plant-associated prokaryotes.</title>
        <authorList>
            <person name="Whitman W."/>
        </authorList>
    </citation>
    <scope>NUCLEOTIDE SEQUENCE [LARGE SCALE GENOMIC DNA]</scope>
    <source>
        <strain evidence="15 16">X4EP2</strain>
    </source>
</reference>
<dbReference type="Pfam" id="PF01058">
    <property type="entry name" value="Oxidored_q6"/>
    <property type="match status" value="1"/>
</dbReference>
<keyword evidence="6 12" id="KW-0479">Metal-binding</keyword>
<dbReference type="GO" id="GO:0045271">
    <property type="term" value="C:respiratory chain complex I"/>
    <property type="evidence" value="ECO:0007669"/>
    <property type="project" value="TreeGrafter"/>
</dbReference>
<protein>
    <recommendedName>
        <fullName evidence="12">NADH-quinone oxidoreductase subunit B</fullName>
        <ecNumber evidence="12">7.1.1.-</ecNumber>
    </recommendedName>
    <alternativeName>
        <fullName evidence="12">NADH dehydrogenase I subunit B</fullName>
    </alternativeName>
    <alternativeName>
        <fullName evidence="12">NDH-1 subunit B</fullName>
    </alternativeName>
</protein>
<dbReference type="NCBIfam" id="NF011394">
    <property type="entry name" value="PRK14819.1"/>
    <property type="match status" value="1"/>
</dbReference>
<dbReference type="RefSeq" id="WP_179487250.1">
    <property type="nucleotide sequence ID" value="NZ_JACCCW010000001.1"/>
</dbReference>
<accession>A0A7Y9TEV9</accession>
<keyword evidence="10 12" id="KW-0520">NAD</keyword>
<evidence type="ECO:0000256" key="2">
    <source>
        <dbReference type="ARBA" id="ARBA00022448"/>
    </source>
</evidence>
<feature type="domain" description="NADH:ubiquinone oxidoreductase-like 20kDa subunit" evidence="14">
    <location>
        <begin position="40"/>
        <end position="150"/>
    </location>
</feature>
<dbReference type="FunFam" id="3.40.50.12280:FF:000002">
    <property type="entry name" value="NADH-quinone oxidoreductase subunit B"/>
    <property type="match status" value="1"/>
</dbReference>
<keyword evidence="7 12" id="KW-1278">Translocase</keyword>
<proteinExistence type="inferred from homology"/>
<keyword evidence="4 12" id="KW-0004">4Fe-4S</keyword>
<keyword evidence="2 12" id="KW-0813">Transport</keyword>
<dbReference type="SUPFAM" id="SSF56770">
    <property type="entry name" value="HydA/Nqo6-like"/>
    <property type="match status" value="1"/>
</dbReference>
<dbReference type="PANTHER" id="PTHR11995:SF33">
    <property type="entry name" value="NADH-QUINONE OXIDOREDUCTASE SUBUNIT B 2"/>
    <property type="match status" value="1"/>
</dbReference>
<evidence type="ECO:0000256" key="8">
    <source>
        <dbReference type="ARBA" id="ARBA00023004"/>
    </source>
</evidence>
<dbReference type="GO" id="GO:0005886">
    <property type="term" value="C:plasma membrane"/>
    <property type="evidence" value="ECO:0007669"/>
    <property type="project" value="UniProtKB-SubCell"/>
</dbReference>
<comment type="subcellular location">
    <subcellularLocation>
        <location evidence="12">Cell membrane</location>
        <topology evidence="12">Peripheral membrane protein</topology>
        <orientation evidence="12">Cytoplasmic side</orientation>
    </subcellularLocation>
</comment>
<comment type="catalytic activity">
    <reaction evidence="12">
        <text>a quinone + NADH + 5 H(+)(in) = a quinol + NAD(+) + 4 H(+)(out)</text>
        <dbReference type="Rhea" id="RHEA:57888"/>
        <dbReference type="ChEBI" id="CHEBI:15378"/>
        <dbReference type="ChEBI" id="CHEBI:24646"/>
        <dbReference type="ChEBI" id="CHEBI:57540"/>
        <dbReference type="ChEBI" id="CHEBI:57945"/>
        <dbReference type="ChEBI" id="CHEBI:132124"/>
    </reaction>
</comment>
<sequence length="213" mass="23677">MDETLKIELSKQGIFATTLQELYNWGRRSSLWPLNFGLACCAIEMIATTMARYDLARFGAEVFRPSPRQADLMIVAGTITKKMAPQVVRLYNQMPEPKYVISMGACAISGGPFKQGYNVLKGIDRYIPVDIYIPGCPPRPEALIDGFMALQKKIDTQQLTGSNRPRHLNADEPSEFPVPEFGAHDLEPSQNPEIWHAPLVHISLADNDESGTA</sequence>
<organism evidence="15 16">
    <name type="scientific">Granulicella arctica</name>
    <dbReference type="NCBI Taxonomy" id="940613"/>
    <lineage>
        <taxon>Bacteria</taxon>
        <taxon>Pseudomonadati</taxon>
        <taxon>Acidobacteriota</taxon>
        <taxon>Terriglobia</taxon>
        <taxon>Terriglobales</taxon>
        <taxon>Acidobacteriaceae</taxon>
        <taxon>Granulicella</taxon>
    </lineage>
</organism>
<evidence type="ECO:0000313" key="15">
    <source>
        <dbReference type="EMBL" id="NYF78101.1"/>
    </source>
</evidence>
<feature type="binding site" evidence="12">
    <location>
        <position position="136"/>
    </location>
    <ligand>
        <name>[4Fe-4S] cluster</name>
        <dbReference type="ChEBI" id="CHEBI:49883"/>
    </ligand>
</feature>
<feature type="binding site" evidence="12">
    <location>
        <position position="41"/>
    </location>
    <ligand>
        <name>[4Fe-4S] cluster</name>
        <dbReference type="ChEBI" id="CHEBI:49883"/>
    </ligand>
</feature>
<dbReference type="Proteomes" id="UP000589520">
    <property type="component" value="Unassembled WGS sequence"/>
</dbReference>
<name>A0A7Y9TEV9_9BACT</name>
<gene>
    <name evidence="12" type="primary">nuoB</name>
    <name evidence="15" type="ORF">HDF17_000388</name>
</gene>
<dbReference type="InterPro" id="IPR006138">
    <property type="entry name" value="NADH_UQ_OxRdtase_20Kd_su"/>
</dbReference>
<dbReference type="NCBIfam" id="TIGR01957">
    <property type="entry name" value="nuoB_fam"/>
    <property type="match status" value="1"/>
</dbReference>
<evidence type="ECO:0000256" key="13">
    <source>
        <dbReference type="RuleBase" id="RU004464"/>
    </source>
</evidence>
<keyword evidence="8 12" id="KW-0408">Iron</keyword>
<dbReference type="GO" id="GO:0005506">
    <property type="term" value="F:iron ion binding"/>
    <property type="evidence" value="ECO:0007669"/>
    <property type="project" value="UniProtKB-UniRule"/>
</dbReference>
<dbReference type="GO" id="GO:0050136">
    <property type="term" value="F:NADH dehydrogenase (quinone) (non-electrogenic) activity"/>
    <property type="evidence" value="ECO:0007669"/>
    <property type="project" value="UniProtKB-UniRule"/>
</dbReference>
<feature type="binding site" evidence="12">
    <location>
        <position position="106"/>
    </location>
    <ligand>
        <name>[4Fe-4S] cluster</name>
        <dbReference type="ChEBI" id="CHEBI:49883"/>
    </ligand>
</feature>
<dbReference type="GO" id="GO:0009060">
    <property type="term" value="P:aerobic respiration"/>
    <property type="evidence" value="ECO:0007669"/>
    <property type="project" value="TreeGrafter"/>
</dbReference>
<comment type="similarity">
    <text evidence="1 12 13">Belongs to the complex I 20 kDa subunit family.</text>
</comment>
<comment type="caution">
    <text evidence="15">The sequence shown here is derived from an EMBL/GenBank/DDBJ whole genome shotgun (WGS) entry which is preliminary data.</text>
</comment>
<dbReference type="NCBIfam" id="NF005012">
    <property type="entry name" value="PRK06411.1"/>
    <property type="match status" value="1"/>
</dbReference>
<feature type="binding site" evidence="12">
    <location>
        <position position="40"/>
    </location>
    <ligand>
        <name>[4Fe-4S] cluster</name>
        <dbReference type="ChEBI" id="CHEBI:49883"/>
    </ligand>
</feature>
<dbReference type="InterPro" id="IPR006137">
    <property type="entry name" value="NADH_UbQ_OxRdtase-like_20kDa"/>
</dbReference>
<dbReference type="EC" id="7.1.1.-" evidence="12"/>
<keyword evidence="9 12" id="KW-0411">Iron-sulfur</keyword>
<evidence type="ECO:0000256" key="9">
    <source>
        <dbReference type="ARBA" id="ARBA00023014"/>
    </source>
</evidence>
<comment type="function">
    <text evidence="12">NDH-1 shuttles electrons from NADH, via FMN and iron-sulfur (Fe-S) centers, to quinones in the respiratory chain. The immediate electron acceptor for the enzyme in this species is believed to be ubiquinone. Couples the redox reaction to proton translocation (for every two electrons transferred, four hydrogen ions are translocated across the cytoplasmic membrane), and thus conserves the redox energy in a proton gradient.</text>
</comment>
<evidence type="ECO:0000256" key="7">
    <source>
        <dbReference type="ARBA" id="ARBA00022967"/>
    </source>
</evidence>
<comment type="subunit">
    <text evidence="12">NDH-1 is composed of 14 different subunits. Subunits NuoB, C, D, E, F, and G constitute the peripheral sector of the complex.</text>
</comment>
<keyword evidence="16" id="KW-1185">Reference proteome</keyword>
<evidence type="ECO:0000259" key="14">
    <source>
        <dbReference type="Pfam" id="PF01058"/>
    </source>
</evidence>
<dbReference type="Gene3D" id="3.40.50.12280">
    <property type="match status" value="1"/>
</dbReference>
<keyword evidence="3 12" id="KW-1003">Cell membrane</keyword>
<comment type="cofactor">
    <cofactor evidence="12">
        <name>[4Fe-4S] cluster</name>
        <dbReference type="ChEBI" id="CHEBI:49883"/>
    </cofactor>
    <text evidence="12">Binds 1 [4Fe-4S] cluster.</text>
</comment>